<feature type="transmembrane region" description="Helical" evidence="2">
    <location>
        <begin position="35"/>
        <end position="52"/>
    </location>
</feature>
<dbReference type="InterPro" id="IPR017015">
    <property type="entry name" value="UCP033367_VanZ"/>
</dbReference>
<keyword evidence="4" id="KW-1185">Reference proteome</keyword>
<accession>A0ABU4YXV6</accession>
<keyword evidence="2" id="KW-0812">Transmembrane</keyword>
<dbReference type="EMBL" id="JAVIJC010000007">
    <property type="protein sequence ID" value="MDX8491791.1"/>
    <property type="molecule type" value="Genomic_DNA"/>
</dbReference>
<reference evidence="3 4" key="1">
    <citation type="submission" date="2023-08" db="EMBL/GenBank/DDBJ databases">
        <title>Implementing the SeqCode for naming new Mesorhizobium species isolated from Vachellia karroo root nodules.</title>
        <authorList>
            <person name="Van Lill M."/>
        </authorList>
    </citation>
    <scope>NUCLEOTIDE SEQUENCE [LARGE SCALE GENOMIC DNA]</scope>
    <source>
        <strain evidence="3 4">VK22B</strain>
    </source>
</reference>
<organism evidence="3 4">
    <name type="scientific">Mesorhizobium captivum</name>
    <dbReference type="NCBI Taxonomy" id="3072319"/>
    <lineage>
        <taxon>Bacteria</taxon>
        <taxon>Pseudomonadati</taxon>
        <taxon>Pseudomonadota</taxon>
        <taxon>Alphaproteobacteria</taxon>
        <taxon>Hyphomicrobiales</taxon>
        <taxon>Phyllobacteriaceae</taxon>
        <taxon>Mesorhizobium</taxon>
    </lineage>
</organism>
<feature type="region of interest" description="Disordered" evidence="1">
    <location>
        <begin position="114"/>
        <end position="133"/>
    </location>
</feature>
<keyword evidence="2" id="KW-0472">Membrane</keyword>
<sequence length="133" mass="13872">MTSISRLAALVLLAAIAFATLSPIQMRPHLGDANLERALAYALFGLALAFGFRARLVQAMLFVCTVAGGLELLQAIDPGRHARLQDALVKAAAGLMGIAIGRIVLAVASRAARPQSRQPRSSSKPEGLGLASD</sequence>
<gene>
    <name evidence="3" type="ORF">RFN29_09385</name>
</gene>
<feature type="transmembrane region" description="Helical" evidence="2">
    <location>
        <begin position="88"/>
        <end position="108"/>
    </location>
</feature>
<evidence type="ECO:0000256" key="1">
    <source>
        <dbReference type="SAM" id="MobiDB-lite"/>
    </source>
</evidence>
<feature type="transmembrane region" description="Helical" evidence="2">
    <location>
        <begin position="59"/>
        <end position="76"/>
    </location>
</feature>
<evidence type="ECO:0000313" key="4">
    <source>
        <dbReference type="Proteomes" id="UP001271249"/>
    </source>
</evidence>
<proteinExistence type="predicted"/>
<dbReference type="RefSeq" id="WP_320225814.1">
    <property type="nucleotide sequence ID" value="NZ_JAVIJB010000005.1"/>
</dbReference>
<comment type="caution">
    <text evidence="3">The sequence shown here is derived from an EMBL/GenBank/DDBJ whole genome shotgun (WGS) entry which is preliminary data.</text>
</comment>
<name>A0ABU4YXV6_9HYPH</name>
<evidence type="ECO:0000256" key="2">
    <source>
        <dbReference type="SAM" id="Phobius"/>
    </source>
</evidence>
<evidence type="ECO:0008006" key="5">
    <source>
        <dbReference type="Google" id="ProtNLM"/>
    </source>
</evidence>
<dbReference type="PIRSF" id="PIRSF033367">
    <property type="entry name" value="UCP033367_VanZ"/>
    <property type="match status" value="1"/>
</dbReference>
<dbReference type="Proteomes" id="UP001271249">
    <property type="component" value="Unassembled WGS sequence"/>
</dbReference>
<protein>
    <recommendedName>
        <fullName evidence="5">VanZ-like domain-containing protein</fullName>
    </recommendedName>
</protein>
<evidence type="ECO:0000313" key="3">
    <source>
        <dbReference type="EMBL" id="MDX8491791.1"/>
    </source>
</evidence>
<keyword evidence="2" id="KW-1133">Transmembrane helix</keyword>